<organism evidence="3 4">
    <name type="scientific">Gordonia malaquae NBRC 108250</name>
    <dbReference type="NCBI Taxonomy" id="1223542"/>
    <lineage>
        <taxon>Bacteria</taxon>
        <taxon>Bacillati</taxon>
        <taxon>Actinomycetota</taxon>
        <taxon>Actinomycetes</taxon>
        <taxon>Mycobacteriales</taxon>
        <taxon>Gordoniaceae</taxon>
        <taxon>Gordonia</taxon>
    </lineage>
</organism>
<evidence type="ECO:0000256" key="1">
    <source>
        <dbReference type="SAM" id="MobiDB-lite"/>
    </source>
</evidence>
<feature type="transmembrane region" description="Helical" evidence="2">
    <location>
        <begin position="324"/>
        <end position="345"/>
    </location>
</feature>
<name>M3VBP9_GORML</name>
<feature type="transmembrane region" description="Helical" evidence="2">
    <location>
        <begin position="44"/>
        <end position="67"/>
    </location>
</feature>
<dbReference type="EMBL" id="BAOP01000020">
    <property type="protein sequence ID" value="GAC80643.1"/>
    <property type="molecule type" value="Genomic_DNA"/>
</dbReference>
<accession>M3VBP9</accession>
<dbReference type="OrthoDB" id="4374791at2"/>
<evidence type="ECO:0000313" key="3">
    <source>
        <dbReference type="EMBL" id="GAC80643.1"/>
    </source>
</evidence>
<proteinExistence type="predicted"/>
<keyword evidence="2" id="KW-0472">Membrane</keyword>
<keyword evidence="4" id="KW-1185">Reference proteome</keyword>
<gene>
    <name evidence="3" type="ORF">GM1_020_00070</name>
</gene>
<keyword evidence="2" id="KW-1133">Transmembrane helix</keyword>
<dbReference type="AlphaFoldDB" id="M3VBP9"/>
<protein>
    <submittedName>
        <fullName evidence="3">Uncharacterized protein</fullName>
    </submittedName>
</protein>
<dbReference type="RefSeq" id="WP_008379794.1">
    <property type="nucleotide sequence ID" value="NZ_BAOP01000020.1"/>
</dbReference>
<dbReference type="SUPFAM" id="SSF58104">
    <property type="entry name" value="Methyl-accepting chemotaxis protein (MCP) signaling domain"/>
    <property type="match status" value="1"/>
</dbReference>
<dbReference type="STRING" id="410332.SAMN04488550_1539"/>
<reference evidence="3 4" key="1">
    <citation type="submission" date="2013-02" db="EMBL/GenBank/DDBJ databases">
        <title>Whole genome shotgun sequence of Gordonia malaquae NBRC 108250.</title>
        <authorList>
            <person name="Yoshida I."/>
            <person name="Hosoyama A."/>
            <person name="Tsuchikane K."/>
            <person name="Ando Y."/>
            <person name="Baba S."/>
            <person name="Ohji S."/>
            <person name="Hamada M."/>
            <person name="Tamura T."/>
            <person name="Yamazoe A."/>
            <person name="Yamazaki S."/>
            <person name="Fujita N."/>
        </authorList>
    </citation>
    <scope>NUCLEOTIDE SEQUENCE [LARGE SCALE GENOMIC DNA]</scope>
    <source>
        <strain evidence="3 4">NBRC 108250</strain>
    </source>
</reference>
<evidence type="ECO:0000313" key="4">
    <source>
        <dbReference type="Proteomes" id="UP000035009"/>
    </source>
</evidence>
<keyword evidence="2" id="KW-0812">Transmembrane</keyword>
<feature type="region of interest" description="Disordered" evidence="1">
    <location>
        <begin position="1"/>
        <end position="33"/>
    </location>
</feature>
<evidence type="ECO:0000256" key="2">
    <source>
        <dbReference type="SAM" id="Phobius"/>
    </source>
</evidence>
<dbReference type="Proteomes" id="UP000035009">
    <property type="component" value="Unassembled WGS sequence"/>
</dbReference>
<sequence>MTLTQPPRHAIIDDEPDEIDTAERVSADEPTDGTVHSRRIAARVIAPVIACAAVLLTGVVAGGFVFLNTAPAVRPPAVNLSPDDVESAQESVSSAKMMIDMLSTAVSSGTAGIDKVVSSIEPTFASITTAASAADQMAAGLAQAPDLQAAAAQITELGSSVSSGLGEAQKLASSAKDVDDLVTPIIDGLSRSDVPGADKTIAQLKSLQAASRDISASLGNLGALRGELDRTTAAAGPAAREIDGALAQARTAATELKDGLNKLASAKGDTEKAADSLSSGITQLKGALSLVSNNLSSADESLMSDESQQPAYLFDHANRIGRGIVAGASTALGLLLVGVVTWVVVRRRRRTA</sequence>
<comment type="caution">
    <text evidence="3">The sequence shown here is derived from an EMBL/GenBank/DDBJ whole genome shotgun (WGS) entry which is preliminary data.</text>
</comment>
<dbReference type="eggNOG" id="COG1511">
    <property type="taxonomic scope" value="Bacteria"/>
</dbReference>